<keyword evidence="5" id="KW-0963">Cytoplasm</keyword>
<feature type="compositionally biased region" description="Polar residues" evidence="9">
    <location>
        <begin position="1414"/>
        <end position="1424"/>
    </location>
</feature>
<feature type="region of interest" description="Disordered" evidence="9">
    <location>
        <begin position="203"/>
        <end position="239"/>
    </location>
</feature>
<feature type="compositionally biased region" description="Polar residues" evidence="9">
    <location>
        <begin position="204"/>
        <end position="218"/>
    </location>
</feature>
<dbReference type="PANTHER" id="PTHR22796:SF6">
    <property type="entry name" value="INTERFERON-INDUCED VERY LARGE GTPASE 1-RELATED"/>
    <property type="match status" value="1"/>
</dbReference>
<dbReference type="InterPro" id="IPR030383">
    <property type="entry name" value="G_VLIG_dom"/>
</dbReference>
<keyword evidence="6" id="KW-0547">Nucleotide-binding</keyword>
<evidence type="ECO:0000256" key="7">
    <source>
        <dbReference type="ARBA" id="ARBA00023134"/>
    </source>
</evidence>
<keyword evidence="8" id="KW-0539">Nucleus</keyword>
<feature type="region of interest" description="Disordered" evidence="9">
    <location>
        <begin position="1404"/>
        <end position="1424"/>
    </location>
</feature>
<dbReference type="Proteomes" id="UP000752171">
    <property type="component" value="Unassembled WGS sequence"/>
</dbReference>
<dbReference type="OrthoDB" id="1597724at2759"/>
<proteinExistence type="inferred from homology"/>
<evidence type="ECO:0000256" key="4">
    <source>
        <dbReference type="ARBA" id="ARBA00008535"/>
    </source>
</evidence>
<evidence type="ECO:0000256" key="9">
    <source>
        <dbReference type="SAM" id="MobiDB-lite"/>
    </source>
</evidence>
<evidence type="ECO:0000256" key="6">
    <source>
        <dbReference type="ARBA" id="ARBA00022741"/>
    </source>
</evidence>
<feature type="domain" description="VLIG-type G" evidence="10">
    <location>
        <begin position="901"/>
        <end position="1142"/>
    </location>
</feature>
<comment type="subcellular location">
    <subcellularLocation>
        <location evidence="2">Cytoplasm</location>
    </subcellularLocation>
    <subcellularLocation>
        <location evidence="1">Nucleus</location>
    </subcellularLocation>
</comment>
<dbReference type="Pfam" id="PF25974">
    <property type="entry name" value="URGCP_9th"/>
    <property type="match status" value="1"/>
</dbReference>
<dbReference type="Pfam" id="PF25496">
    <property type="entry name" value="URGCP"/>
    <property type="match status" value="1"/>
</dbReference>
<evidence type="ECO:0000313" key="11">
    <source>
        <dbReference type="EMBL" id="KAG9279192.1"/>
    </source>
</evidence>
<evidence type="ECO:0000256" key="8">
    <source>
        <dbReference type="ARBA" id="ARBA00023242"/>
    </source>
</evidence>
<comment type="similarity">
    <text evidence="4">Belongs to the TRAFAC class TrmE-Era-EngA-EngB-Septin-like GTPase superfamily. AIG1/Toc34/Toc159-like paraseptin GTPase family. IAN subfamily.</text>
</comment>
<dbReference type="EMBL" id="JAICCE010000003">
    <property type="protein sequence ID" value="KAG9279192.1"/>
    <property type="molecule type" value="Genomic_DNA"/>
</dbReference>
<keyword evidence="7" id="KW-0342">GTP-binding</keyword>
<organism evidence="11 12">
    <name type="scientific">Astyanax mexicanus</name>
    <name type="common">Blind cave fish</name>
    <name type="synonym">Astyanax fasciatus mexicanus</name>
    <dbReference type="NCBI Taxonomy" id="7994"/>
    <lineage>
        <taxon>Eukaryota</taxon>
        <taxon>Metazoa</taxon>
        <taxon>Chordata</taxon>
        <taxon>Craniata</taxon>
        <taxon>Vertebrata</taxon>
        <taxon>Euteleostomi</taxon>
        <taxon>Actinopterygii</taxon>
        <taxon>Neopterygii</taxon>
        <taxon>Teleostei</taxon>
        <taxon>Ostariophysi</taxon>
        <taxon>Characiformes</taxon>
        <taxon>Characoidei</taxon>
        <taxon>Acestrorhamphidae</taxon>
        <taxon>Acestrorhamphinae</taxon>
        <taxon>Astyanax</taxon>
    </lineage>
</organism>
<evidence type="ECO:0000259" key="10">
    <source>
        <dbReference type="PROSITE" id="PS51717"/>
    </source>
</evidence>
<evidence type="ECO:0000256" key="1">
    <source>
        <dbReference type="ARBA" id="ARBA00004123"/>
    </source>
</evidence>
<evidence type="ECO:0000313" key="12">
    <source>
        <dbReference type="Proteomes" id="UP000752171"/>
    </source>
</evidence>
<evidence type="ECO:0000256" key="3">
    <source>
        <dbReference type="ARBA" id="ARBA00006828"/>
    </source>
</evidence>
<dbReference type="InterPro" id="IPR027417">
    <property type="entry name" value="P-loop_NTPase"/>
</dbReference>
<dbReference type="Pfam" id="PF04548">
    <property type="entry name" value="AIG1"/>
    <property type="match status" value="1"/>
</dbReference>
<name>A0A8T2MBF3_ASTMX</name>
<gene>
    <name evidence="11" type="primary">GVIN1</name>
    <name evidence="11" type="ORF">AMEX_G4697</name>
</gene>
<dbReference type="PROSITE" id="PS51717">
    <property type="entry name" value="G_VLIG"/>
    <property type="match status" value="1"/>
</dbReference>
<accession>A0A8T2MBF3</accession>
<reference evidence="11 12" key="1">
    <citation type="submission" date="2021-07" db="EMBL/GenBank/DDBJ databases">
        <authorList>
            <person name="Imarazene B."/>
            <person name="Zahm M."/>
            <person name="Klopp C."/>
            <person name="Cabau C."/>
            <person name="Beille S."/>
            <person name="Jouanno E."/>
            <person name="Castinel A."/>
            <person name="Lluch J."/>
            <person name="Gil L."/>
            <person name="Kuchtly C."/>
            <person name="Lopez Roques C."/>
            <person name="Donnadieu C."/>
            <person name="Parrinello H."/>
            <person name="Journot L."/>
            <person name="Du K."/>
            <person name="Schartl M."/>
            <person name="Retaux S."/>
            <person name="Guiguen Y."/>
        </authorList>
    </citation>
    <scope>NUCLEOTIDE SEQUENCE [LARGE SCALE GENOMIC DNA]</scope>
    <source>
        <strain evidence="11">Pach_M1</strain>
        <tissue evidence="11">Testis</tissue>
    </source>
</reference>
<dbReference type="GO" id="GO:0005737">
    <property type="term" value="C:cytoplasm"/>
    <property type="evidence" value="ECO:0007669"/>
    <property type="project" value="UniProtKB-SubCell"/>
</dbReference>
<dbReference type="Gene3D" id="3.40.50.300">
    <property type="entry name" value="P-loop containing nucleotide triphosphate hydrolases"/>
    <property type="match status" value="2"/>
</dbReference>
<protein>
    <submittedName>
        <fullName evidence="11">Interferon-induced very large GTPase 1-like</fullName>
    </submittedName>
</protein>
<dbReference type="InterPro" id="IPR058641">
    <property type="entry name" value="GVIN1_dom"/>
</dbReference>
<evidence type="ECO:0000256" key="2">
    <source>
        <dbReference type="ARBA" id="ARBA00004496"/>
    </source>
</evidence>
<dbReference type="Pfam" id="PF25683">
    <property type="entry name" value="URGCP_GTPase"/>
    <property type="match status" value="1"/>
</dbReference>
<dbReference type="SUPFAM" id="SSF52540">
    <property type="entry name" value="P-loop containing nucleoside triphosphate hydrolases"/>
    <property type="match status" value="1"/>
</dbReference>
<comment type="caution">
    <text evidence="11">The sequence shown here is derived from an EMBL/GenBank/DDBJ whole genome shotgun (WGS) entry which is preliminary data.</text>
</comment>
<dbReference type="GO" id="GO:0005634">
    <property type="term" value="C:nucleus"/>
    <property type="evidence" value="ECO:0007669"/>
    <property type="project" value="UniProtKB-SubCell"/>
</dbReference>
<dbReference type="InterPro" id="IPR006703">
    <property type="entry name" value="G_AIG1"/>
</dbReference>
<dbReference type="PANTHER" id="PTHR22796">
    <property type="entry name" value="URG4-RELATED"/>
    <property type="match status" value="1"/>
</dbReference>
<dbReference type="GO" id="GO:0005525">
    <property type="term" value="F:GTP binding"/>
    <property type="evidence" value="ECO:0007669"/>
    <property type="project" value="UniProtKB-KW"/>
</dbReference>
<dbReference type="InterPro" id="IPR057365">
    <property type="entry name" value="URGCP"/>
</dbReference>
<evidence type="ECO:0000256" key="5">
    <source>
        <dbReference type="ARBA" id="ARBA00022490"/>
    </source>
</evidence>
<sequence length="1883" mass="217108">MDQKTCDLTVVLFGNSSAVHFGDENILLGQAPEGNADFSQTVPESRKISGHRVNVINILDLQENELYLDSVDETIDRLVSENEIHSFIFVLQLGQLTDSDKRGIEWLQKLFGEAVLPFTMILFTYEREEDDDKVIDELKKNPRLEQLVKKCGDRYYTCSKSMNNQSEMKMLLEKIEFTVSENSQRCYTAEMYNTVSDFRKSLQDSESQLSADNSQVQPEETKSTARKQRTENPNIPKKPGFLQTLMSLPQQALDRIKKRNLSSVEEDELNRTKYTPQHYEENKKYEKERKEPLLDKKTEQLFTRLQLNGHQTEKLKSADVLQLTAQILSFKEPCREKELVQAFLQRLMLMDYRARYIPIKEAASEEGHVQSGPVNKEEDDTYDTFFSLQLVSIDEETQEYSIHPMDVQMAVFHCSDSFLKQLIVTKLSQCQYALPLLVPNPFTGEIEFQQWAFHQIRKSWKSTDMSGKVISKIKPICEAETPMVAFFRIGSISTSKSKLINDLINERHSTFFHRDCPGSSRNRQLMDGVVEIAWYCPSGKSTDHFTDCVAFCNLHGDAETHEKQLEILTEMSSVNVVVLGDQDGNIPKNEILKKLYKEKKPLIYLSCGDNSKVTVSQNSKYKIGLKDRNKSDISMDLEKVIKDCCSNSPYTFSLNKFGKIKELTKDENDEKCQKGKEAAMQIIKWPEGTELSKVKESSLPHQGKFWSEWCQKKKELHRLQGSKLEKQKSEIRAEMKNIREEQHKLGLSKLMDLFTHTLKTSAENEKCYFLKWLGILLDNFTTDELSGFHHAYDQTWSKVLDLKGQADKSEDMKNAQTKLEEISKKLSAAAFSIEHIFREMGQIYEACMAVQAGKNDFSLPKLAAESMLSGHPLELMDGDTGHVPLDWVSAVLDELINILGDQRVFVLSVLGIQSSGKSTMLNAMFGLQFAVSAGRCTRGAFMQLVKVSEEMKKELNLDYIFVVDTEGLRALEFTGISTRQLDNGLATFVVGLGNMTLINMFGENPSEMQDILQIVVQAFLRMKKVRLNPRCMFVHQNVGEITAADKNMEGRKRFLDNLDEMTKLAAKEEDCNAKCFSDVIAFDVRSDVSYFAQLWEGSPPMAPPNPLYCDSIQELKGNIISKMSSNSGVTFSQFKQRLSSLWNALLDENFVFSFRNTLEIAVYRRLEHEYSKWTWSLRSAMLATENKLHNRVTNEDSIKIDEEDIVECIKETKTDVETSIKKLFDEDRDKEILVQWRERFQVKVSELCSELVQGTKRKLDEVIRLKKARKKVDSEKKMYEKKLFKLSKELAFHLKNIETDEDALQKEFEDVWSTWVNELTSDTPQFADINIWGDVTQILSESYEQTFVTERQHREIYKRIDALGNYSDYVILKNQEDPGQEDLQSRNECVEDVEDKNACASGHLNQGEKCSPAEESSGTSTFTGEDNNSLSVLIRNTAEDIKAQIRSKSIAEHGYSRNYIPEIISFVKDKVTEHESNTSNYTLRKEFTVDLCLSVCDFAADYFAEQHKEFKEAYDVRLYLERQKPQYFNIFKDYCSGATSTAVFGRVIVDTLNPSIVQAAYDQTAIDLSDKMKCDVPAFSGNKSNQEKHILTSLAEEENFENYVEYIQKPKEYCSRFINKKVDDYVHKENKNEVLEIIRRNISSKGKRVMDAVNEATEEVKCNNGDANMWLQHLSRKLQDELQLKEKSCPEQNEVSDLDFLREIVIAELTSIMSELNKSFQDISDLKWEMFRKKPEDILIEQLCRCCWAQCPFCNAICTNTLENHSGDHNVRFHRNPGINGWSFMFTGNLGIDFCTTAVSSKLLHFRTNGKVLSFKDYREAGGEYARWNIMPDNSEMPYWKWFVCRFQEDLERYYRKKFINNEIPKEWRDYSKEQAIESLNEL</sequence>
<comment type="similarity">
    <text evidence="3">Belongs to the TRAFAC class dynamin-like GTPase superfamily. Very large inducible GTPase (VLIG) family.</text>
</comment>